<dbReference type="Pfam" id="PF00788">
    <property type="entry name" value="RA"/>
    <property type="match status" value="1"/>
</dbReference>
<organism evidence="7 8">
    <name type="scientific">Anaeramoeba flamelloides</name>
    <dbReference type="NCBI Taxonomy" id="1746091"/>
    <lineage>
        <taxon>Eukaryota</taxon>
        <taxon>Metamonada</taxon>
        <taxon>Anaeramoebidae</taxon>
        <taxon>Anaeramoeba</taxon>
    </lineage>
</organism>
<feature type="repeat" description="ANK" evidence="3">
    <location>
        <begin position="963"/>
        <end position="995"/>
    </location>
</feature>
<dbReference type="PRINTS" id="PR01415">
    <property type="entry name" value="ANKYRIN"/>
</dbReference>
<dbReference type="Proteomes" id="UP001146793">
    <property type="component" value="Unassembled WGS sequence"/>
</dbReference>
<protein>
    <submittedName>
        <fullName evidence="7">Molting protein mlt-4</fullName>
    </submittedName>
</protein>
<accession>A0AAV7Y593</accession>
<dbReference type="PROSITE" id="PS50088">
    <property type="entry name" value="ANK_REPEAT"/>
    <property type="match status" value="8"/>
</dbReference>
<evidence type="ECO:0000256" key="3">
    <source>
        <dbReference type="PROSITE-ProRule" id="PRU00023"/>
    </source>
</evidence>
<dbReference type="SUPFAM" id="SSF50729">
    <property type="entry name" value="PH domain-like"/>
    <property type="match status" value="1"/>
</dbReference>
<feature type="compositionally biased region" description="Low complexity" evidence="4">
    <location>
        <begin position="638"/>
        <end position="651"/>
    </location>
</feature>
<keyword evidence="1" id="KW-0677">Repeat</keyword>
<feature type="repeat" description="ANK" evidence="3">
    <location>
        <begin position="758"/>
        <end position="789"/>
    </location>
</feature>
<dbReference type="SMART" id="SM00248">
    <property type="entry name" value="ANK"/>
    <property type="match status" value="13"/>
</dbReference>
<evidence type="ECO:0000259" key="6">
    <source>
        <dbReference type="PROSITE" id="PS50200"/>
    </source>
</evidence>
<evidence type="ECO:0000256" key="4">
    <source>
        <dbReference type="SAM" id="MobiDB-lite"/>
    </source>
</evidence>
<feature type="domain" description="PH" evidence="5">
    <location>
        <begin position="384"/>
        <end position="507"/>
    </location>
</feature>
<dbReference type="Gene3D" id="2.30.29.30">
    <property type="entry name" value="Pleckstrin-homology domain (PH domain)/Phosphotyrosine-binding domain (PTB)"/>
    <property type="match status" value="1"/>
</dbReference>
<feature type="compositionally biased region" description="Basic residues" evidence="4">
    <location>
        <begin position="661"/>
        <end position="672"/>
    </location>
</feature>
<dbReference type="Pfam" id="PF00169">
    <property type="entry name" value="PH"/>
    <property type="match status" value="1"/>
</dbReference>
<comment type="caution">
    <text evidence="7">The sequence shown here is derived from an EMBL/GenBank/DDBJ whole genome shotgun (WGS) entry which is preliminary data.</text>
</comment>
<dbReference type="InterPro" id="IPR036770">
    <property type="entry name" value="Ankyrin_rpt-contain_sf"/>
</dbReference>
<dbReference type="GO" id="GO:0007165">
    <property type="term" value="P:signal transduction"/>
    <property type="evidence" value="ECO:0007669"/>
    <property type="project" value="InterPro"/>
</dbReference>
<dbReference type="InterPro" id="IPR011993">
    <property type="entry name" value="PH-like_dom_sf"/>
</dbReference>
<feature type="repeat" description="ANK" evidence="3">
    <location>
        <begin position="930"/>
        <end position="962"/>
    </location>
</feature>
<dbReference type="SMART" id="SM00233">
    <property type="entry name" value="PH"/>
    <property type="match status" value="1"/>
</dbReference>
<reference evidence="7" key="1">
    <citation type="submission" date="2022-08" db="EMBL/GenBank/DDBJ databases">
        <title>Novel sulphate-reducing endosymbionts in the free-living metamonad Anaeramoeba.</title>
        <authorList>
            <person name="Jerlstrom-Hultqvist J."/>
            <person name="Cepicka I."/>
            <person name="Gallot-Lavallee L."/>
            <person name="Salas-Leiva D."/>
            <person name="Curtis B.A."/>
            <person name="Zahonova K."/>
            <person name="Pipaliya S."/>
            <person name="Dacks J."/>
            <person name="Roger A.J."/>
        </authorList>
    </citation>
    <scope>NUCLEOTIDE SEQUENCE</scope>
    <source>
        <strain evidence="7">Busselton2</strain>
    </source>
</reference>
<gene>
    <name evidence="7" type="ORF">M0812_27437</name>
</gene>
<evidence type="ECO:0000259" key="5">
    <source>
        <dbReference type="PROSITE" id="PS50003"/>
    </source>
</evidence>
<dbReference type="Pfam" id="PF00023">
    <property type="entry name" value="Ank"/>
    <property type="match status" value="2"/>
</dbReference>
<feature type="region of interest" description="Disordered" evidence="4">
    <location>
        <begin position="638"/>
        <end position="672"/>
    </location>
</feature>
<dbReference type="InterPro" id="IPR002110">
    <property type="entry name" value="Ankyrin_rpt"/>
</dbReference>
<dbReference type="PANTHER" id="PTHR24198">
    <property type="entry name" value="ANKYRIN REPEAT AND PROTEIN KINASE DOMAIN-CONTAINING PROTEIN"/>
    <property type="match status" value="1"/>
</dbReference>
<keyword evidence="2 3" id="KW-0040">ANK repeat</keyword>
<dbReference type="InterPro" id="IPR001849">
    <property type="entry name" value="PH_domain"/>
</dbReference>
<name>A0AAV7Y593_9EUKA</name>
<dbReference type="PANTHER" id="PTHR24198:SF165">
    <property type="entry name" value="ANKYRIN REPEAT-CONTAINING PROTEIN-RELATED"/>
    <property type="match status" value="1"/>
</dbReference>
<dbReference type="Gene3D" id="1.25.40.20">
    <property type="entry name" value="Ankyrin repeat-containing domain"/>
    <property type="match status" value="3"/>
</dbReference>
<dbReference type="PROSITE" id="PS50003">
    <property type="entry name" value="PH_DOMAIN"/>
    <property type="match status" value="1"/>
</dbReference>
<dbReference type="EMBL" id="JANTQA010000070">
    <property type="protein sequence ID" value="KAJ3425007.1"/>
    <property type="molecule type" value="Genomic_DNA"/>
</dbReference>
<evidence type="ECO:0000256" key="1">
    <source>
        <dbReference type="ARBA" id="ARBA00022737"/>
    </source>
</evidence>
<feature type="repeat" description="ANK" evidence="3">
    <location>
        <begin position="1065"/>
        <end position="1097"/>
    </location>
</feature>
<evidence type="ECO:0000256" key="2">
    <source>
        <dbReference type="ARBA" id="ARBA00023043"/>
    </source>
</evidence>
<evidence type="ECO:0000313" key="7">
    <source>
        <dbReference type="EMBL" id="KAJ3425007.1"/>
    </source>
</evidence>
<dbReference type="InterPro" id="IPR000159">
    <property type="entry name" value="RA_dom"/>
</dbReference>
<evidence type="ECO:0000313" key="8">
    <source>
        <dbReference type="Proteomes" id="UP001146793"/>
    </source>
</evidence>
<feature type="domain" description="Ras-associating" evidence="6">
    <location>
        <begin position="3"/>
        <end position="87"/>
    </location>
</feature>
<feature type="repeat" description="ANK" evidence="3">
    <location>
        <begin position="1031"/>
        <end position="1053"/>
    </location>
</feature>
<feature type="repeat" description="ANK" evidence="3">
    <location>
        <begin position="1132"/>
        <end position="1164"/>
    </location>
</feature>
<dbReference type="PROSITE" id="PS50200">
    <property type="entry name" value="RA"/>
    <property type="match status" value="1"/>
</dbReference>
<sequence>MFKKKILRIELEDKTFKTILVNSDSTTELIKKTLVSKLSSIKDPSPYGLFLKTSVFKRFLDLEEKPLAIAETLSEKNPKLRLANLGLEKKEKNNIVLNLLPFGESETMETIVPQDSKVSDVLLKIVMSGKTSSIEDTGLFQKFKNEKLIKLNSEKKIFQILKNWKQQAEQYQLIFQNLGHINIPGMNNFFEEYESLEIEEEPFNDFNRRIMDIVVAGNKLYLKKEGFTDDIQGNIELANDNMGVLTRLKEDMETEGSKFNIYLERIEQMINKIIEQYLSIVVPSTAKSMGIKNISSNENDVVKLSEAWDKIMNKHNQEKQLEYTRLIKDLEALQSIKDAKIQGGIGDLIKQDLGVYFFTTKNDLEIMSIDPLKDKSGGISFCTNPIKQGFLEVKASMLTRKSSSYFVLTPKFLYIFTNPKSKQNLSEIVSTAKSKDSLPLNIIKIERSVIEHSEKEISKNNENSEVTDESSLKFTFDLVFSDKTFHITASNQEEMQEWIRLINLMQSRITKQKPIGVHKINQNVKYLYEIKFLNEQSKDNKTNQNENEFIQRSNKRPHTIKRRNSCYKFQNTQTNWHNEKRYIFEIKSFHKTWKMKKSILELNLWIEGLKKELQNIIIPDFPKSFKLQHFSYQISENTTSENEKLNNNSKSSDQDLDNNKKPKGSPTKKKSKLSKIKLINTKKNGKKIKVSQNIIQIAKDFISACINELLMNYQINQNIDTLNFFGINNIFQAIFNQNLEQVNYIAKNDQICLEFTDNGLKPLHYAASTTLEIVKTLIDNGANPNSTDTNGYGILIYSIKENNWELFNYLIELKSIQIDQPDNKGITPFLHTVIKRNFRFTTSLLEKGIDINHQDNTSNYAASHTTFNNNDFQILKLLVQRNIDLNLQDLYNRSLLHLSVAKNNLEIVKYLLEFSSKNGNKLNLNTIDNNGKTPLYIACEKNFLPIIELLLDYKADPDIQNNEQKTPLHISISNNNEELTELLLKHNANPNLINGKGINGLHEAINTQNLKLVSIVSKSKQKIKHDLQSKNGYYPIHFAISNNSAEILQFLIDELKVNLNSKTLGGQTALHLACKISNIQVLEILLESGAEPEIADSTPEEEMPLHIATRIGDLGILRTLLKKANINSTRKDGRTSLHIAAQNGQENVVSVLADHGADVNLQDREGNTPLHIALKNGNDRVATIIVQYGAFLKVINNKGHSALECAKNKKVRKMIIEASDRATSLGSSSARPSYQQNIRSKNQYSSSIENTQFSQKIIQKLQNLQNKSSLKDNEKQPDWFKITYHTNHLDNRNSTLSVVINKTKTEVESVIDLFNYAKKKIGFTMDLNNYQLLYKDNNSDYVIINNLNTTKELFQFGQSLHIVSNEIYQKLFDF</sequence>
<dbReference type="Pfam" id="PF12796">
    <property type="entry name" value="Ank_2"/>
    <property type="match status" value="4"/>
</dbReference>
<dbReference type="SUPFAM" id="SSF48403">
    <property type="entry name" value="Ankyrin repeat"/>
    <property type="match status" value="2"/>
</dbReference>
<dbReference type="PROSITE" id="PS50297">
    <property type="entry name" value="ANK_REP_REGION"/>
    <property type="match status" value="6"/>
</dbReference>
<proteinExistence type="predicted"/>
<feature type="repeat" description="ANK" evidence="3">
    <location>
        <begin position="1165"/>
        <end position="1197"/>
    </location>
</feature>
<feature type="repeat" description="ANK" evidence="3">
    <location>
        <begin position="824"/>
        <end position="856"/>
    </location>
</feature>